<name>A0ABR2X5L3_9PEZI</name>
<dbReference type="SMART" id="SM00367">
    <property type="entry name" value="LRR_CC"/>
    <property type="match status" value="4"/>
</dbReference>
<gene>
    <name evidence="4" type="ORF">SCAR479_02294</name>
</gene>
<dbReference type="PANTHER" id="PTHR13318">
    <property type="entry name" value="PARTNER OF PAIRED, ISOFORM B-RELATED"/>
    <property type="match status" value="1"/>
</dbReference>
<evidence type="ECO:0000259" key="2">
    <source>
        <dbReference type="Pfam" id="PF23550"/>
    </source>
</evidence>
<evidence type="ECO:0000259" key="3">
    <source>
        <dbReference type="Pfam" id="PF25372"/>
    </source>
</evidence>
<evidence type="ECO:0000256" key="1">
    <source>
        <dbReference type="SAM" id="MobiDB-lite"/>
    </source>
</evidence>
<organism evidence="4 5">
    <name type="scientific">Seiridium cardinale</name>
    <dbReference type="NCBI Taxonomy" id="138064"/>
    <lineage>
        <taxon>Eukaryota</taxon>
        <taxon>Fungi</taxon>
        <taxon>Dikarya</taxon>
        <taxon>Ascomycota</taxon>
        <taxon>Pezizomycotina</taxon>
        <taxon>Sordariomycetes</taxon>
        <taxon>Xylariomycetidae</taxon>
        <taxon>Amphisphaeriales</taxon>
        <taxon>Sporocadaceae</taxon>
        <taxon>Seiridium</taxon>
    </lineage>
</organism>
<accession>A0ABR2X5L3</accession>
<feature type="domain" description="DNA repair protein rhp7 treble clef" evidence="2">
    <location>
        <begin position="174"/>
        <end position="212"/>
    </location>
</feature>
<feature type="compositionally biased region" description="Basic and acidic residues" evidence="1">
    <location>
        <begin position="67"/>
        <end position="77"/>
    </location>
</feature>
<feature type="compositionally biased region" description="Acidic residues" evidence="1">
    <location>
        <begin position="99"/>
        <end position="115"/>
    </location>
</feature>
<evidence type="ECO:0000313" key="4">
    <source>
        <dbReference type="EMBL" id="KAK9769050.1"/>
    </source>
</evidence>
<protein>
    <submittedName>
        <fullName evidence="4">RNI-like protein</fullName>
    </submittedName>
</protein>
<evidence type="ECO:0000313" key="5">
    <source>
        <dbReference type="Proteomes" id="UP001465668"/>
    </source>
</evidence>
<dbReference type="InterPro" id="IPR006553">
    <property type="entry name" value="Leu-rich_rpt_Cys-con_subtyp"/>
</dbReference>
<dbReference type="Gene3D" id="3.80.10.10">
    <property type="entry name" value="Ribonuclease Inhibitor"/>
    <property type="match status" value="2"/>
</dbReference>
<dbReference type="InterPro" id="IPR057207">
    <property type="entry name" value="FBXL15_LRR"/>
</dbReference>
<dbReference type="Pfam" id="PF23550">
    <property type="entry name" value="zf_Tbcl_Rhp7"/>
    <property type="match status" value="1"/>
</dbReference>
<feature type="compositionally biased region" description="Low complexity" evidence="1">
    <location>
        <begin position="116"/>
        <end position="125"/>
    </location>
</feature>
<dbReference type="EMBL" id="JARVKM010000251">
    <property type="protein sequence ID" value="KAK9769050.1"/>
    <property type="molecule type" value="Genomic_DNA"/>
</dbReference>
<reference evidence="4 5" key="1">
    <citation type="submission" date="2024-02" db="EMBL/GenBank/DDBJ databases">
        <title>First draft genome assembly of two strains of Seiridium cardinale.</title>
        <authorList>
            <person name="Emiliani G."/>
            <person name="Scali E."/>
        </authorList>
    </citation>
    <scope>NUCLEOTIDE SEQUENCE [LARGE SCALE GENOMIC DNA]</scope>
    <source>
        <strain evidence="4 5">BM-138-000479</strain>
    </source>
</reference>
<dbReference type="Proteomes" id="UP001465668">
    <property type="component" value="Unassembled WGS sequence"/>
</dbReference>
<dbReference type="Pfam" id="PF25372">
    <property type="entry name" value="DUF7885"/>
    <property type="match status" value="1"/>
</dbReference>
<comment type="caution">
    <text evidence="4">The sequence shown here is derived from an EMBL/GenBank/DDBJ whole genome shotgun (WGS) entry which is preliminary data.</text>
</comment>
<feature type="region of interest" description="Disordered" evidence="1">
    <location>
        <begin position="67"/>
        <end position="134"/>
    </location>
</feature>
<sequence length="648" mass="72576">MYWGGDFLQFPRLRSRGGDFLSHVEVTLARDLHLRSSRQNRASRSIRGPQSALTDFLASQNISARQIRADADARRQAAEAATAQGEDNSAEPADTGANGDDDGDDLADEDNDEEAAAPVTAARTAQELKRKKQTEAIEKIKKSKAFKKRKKDDGDSDSDDLANEIFKQKLTPLPGQMENCEICEKRFTVTPYSRAGPNGGLLCAKCGRDLAKDDGAVNKKKRKVTGSGAGRRKVQSRILDGTYSVGAKSMMALCIETLTRNIDLAVELGDLPTLLVDRIARHLAKRRLLTSQSLDLFLQPQNEFVKVYDGAHLSSDDYRRIFQVVSNLKNIKIRNAIQFKDDVMEYVISRNTKLEGISLHGANLLSEETWRAFLEAKGEHLKSLQVYYTDRHFGDDLVASLKDLCPSLERLKIYGNQKLTDGGVEHITTLEGLQHLSLDLRTFTTTEPYVKVVNSIGKTLRTLSLKEVPDLDDRVLDAIHDNCRSLSKLRITSSELMTDSGFARLFKGWANRPLTFVDFRKCRHIDSTSSRENPHQVGFCSEGFRALMKHSGKTLREVNLHACRHISKEAFEDVFSPDKEYPELRKLEISFCEEVTDFIVGSIFRSCPNMREMNVFGCMRVKDVLVPRNKLLVGVPNARGMIIEGSGD</sequence>
<feature type="domain" description="F-box/LRR-repeat protein 15-like leucin rich repeat" evidence="3">
    <location>
        <begin position="317"/>
        <end position="525"/>
    </location>
</feature>
<dbReference type="InterPro" id="IPR056451">
    <property type="entry name" value="Znf_Tbcl_Rhp7"/>
</dbReference>
<dbReference type="InterPro" id="IPR032675">
    <property type="entry name" value="LRR_dom_sf"/>
</dbReference>
<dbReference type="SUPFAM" id="SSF52047">
    <property type="entry name" value="RNI-like"/>
    <property type="match status" value="1"/>
</dbReference>
<dbReference type="PANTHER" id="PTHR13318:SF234">
    <property type="entry name" value="RNI-LIKE PROTEIN"/>
    <property type="match status" value="1"/>
</dbReference>
<proteinExistence type="predicted"/>
<keyword evidence="5" id="KW-1185">Reference proteome</keyword>